<dbReference type="InterPro" id="IPR051401">
    <property type="entry name" value="GtrA_CellWall_Glycosyl"/>
</dbReference>
<dbReference type="InterPro" id="IPR007267">
    <property type="entry name" value="GtrA_DPMS_TM"/>
</dbReference>
<evidence type="ECO:0000259" key="7">
    <source>
        <dbReference type="Pfam" id="PF04138"/>
    </source>
</evidence>
<evidence type="ECO:0000313" key="8">
    <source>
        <dbReference type="EMBL" id="SDV01767.1"/>
    </source>
</evidence>
<keyword evidence="4 6" id="KW-1133">Transmembrane helix</keyword>
<feature type="transmembrane region" description="Helical" evidence="6">
    <location>
        <begin position="98"/>
        <end position="119"/>
    </location>
</feature>
<dbReference type="PANTHER" id="PTHR38459">
    <property type="entry name" value="PROPHAGE BACTOPRENOL-LINKED GLUCOSE TRANSLOCASE HOMOLOG"/>
    <property type="match status" value="1"/>
</dbReference>
<name>A0A1H2N8F2_9ACTN</name>
<dbReference type="OrthoDB" id="2082501at2"/>
<dbReference type="EMBL" id="LT629799">
    <property type="protein sequence ID" value="SDV01767.1"/>
    <property type="molecule type" value="Genomic_DNA"/>
</dbReference>
<dbReference type="GO" id="GO:0005886">
    <property type="term" value="C:plasma membrane"/>
    <property type="evidence" value="ECO:0007669"/>
    <property type="project" value="TreeGrafter"/>
</dbReference>
<evidence type="ECO:0000256" key="2">
    <source>
        <dbReference type="ARBA" id="ARBA00009399"/>
    </source>
</evidence>
<dbReference type="PANTHER" id="PTHR38459:SF1">
    <property type="entry name" value="PROPHAGE BACTOPRENOL-LINKED GLUCOSE TRANSLOCASE HOMOLOG"/>
    <property type="match status" value="1"/>
</dbReference>
<evidence type="ECO:0000256" key="5">
    <source>
        <dbReference type="ARBA" id="ARBA00023136"/>
    </source>
</evidence>
<evidence type="ECO:0000256" key="1">
    <source>
        <dbReference type="ARBA" id="ARBA00004141"/>
    </source>
</evidence>
<organism evidence="8 9">
    <name type="scientific">Microlunatus sagamiharensis</name>
    <dbReference type="NCBI Taxonomy" id="546874"/>
    <lineage>
        <taxon>Bacteria</taxon>
        <taxon>Bacillati</taxon>
        <taxon>Actinomycetota</taxon>
        <taxon>Actinomycetes</taxon>
        <taxon>Propionibacteriales</taxon>
        <taxon>Propionibacteriaceae</taxon>
        <taxon>Microlunatus</taxon>
    </lineage>
</organism>
<dbReference type="Pfam" id="PF04138">
    <property type="entry name" value="GtrA_DPMS_TM"/>
    <property type="match status" value="1"/>
</dbReference>
<feature type="transmembrane region" description="Helical" evidence="6">
    <location>
        <begin position="38"/>
        <end position="60"/>
    </location>
</feature>
<feature type="domain" description="GtrA/DPMS transmembrane" evidence="7">
    <location>
        <begin position="12"/>
        <end position="124"/>
    </location>
</feature>
<sequence length="148" mass="15909">MRRPRNRSAVLRYVVVGLLTVGVEYGLLVGLAQSGVGVYVAATTGFWVSLLVNFAANKLWTFGFVRATGHHLAFYAALVLVNYGTGLGLIAAARSLGLGYLVGKLAATCLTTVWNYLLYKHVVFVAEDRAWFGRGPRSGRVLAGEGDT</sequence>
<feature type="transmembrane region" description="Helical" evidence="6">
    <location>
        <begin position="12"/>
        <end position="32"/>
    </location>
</feature>
<keyword evidence="9" id="KW-1185">Reference proteome</keyword>
<reference evidence="9" key="1">
    <citation type="submission" date="2016-10" db="EMBL/GenBank/DDBJ databases">
        <authorList>
            <person name="Varghese N."/>
            <person name="Submissions S."/>
        </authorList>
    </citation>
    <scope>NUCLEOTIDE SEQUENCE [LARGE SCALE GENOMIC DNA]</scope>
    <source>
        <strain evidence="9">DSM 21743</strain>
    </source>
</reference>
<comment type="subcellular location">
    <subcellularLocation>
        <location evidence="1">Membrane</location>
        <topology evidence="1">Multi-pass membrane protein</topology>
    </subcellularLocation>
</comment>
<dbReference type="RefSeq" id="WP_091077394.1">
    <property type="nucleotide sequence ID" value="NZ_LT629799.1"/>
</dbReference>
<evidence type="ECO:0000256" key="3">
    <source>
        <dbReference type="ARBA" id="ARBA00022692"/>
    </source>
</evidence>
<feature type="transmembrane region" description="Helical" evidence="6">
    <location>
        <begin position="72"/>
        <end position="92"/>
    </location>
</feature>
<proteinExistence type="inferred from homology"/>
<dbReference type="GO" id="GO:0000271">
    <property type="term" value="P:polysaccharide biosynthetic process"/>
    <property type="evidence" value="ECO:0007669"/>
    <property type="project" value="InterPro"/>
</dbReference>
<protein>
    <submittedName>
        <fullName evidence="8">Putative flippase GtrA (Transmembrane translocase of bactoprenol-linked glucose)</fullName>
    </submittedName>
</protein>
<keyword evidence="3 6" id="KW-0812">Transmembrane</keyword>
<evidence type="ECO:0000313" key="9">
    <source>
        <dbReference type="Proteomes" id="UP000198825"/>
    </source>
</evidence>
<evidence type="ECO:0000256" key="4">
    <source>
        <dbReference type="ARBA" id="ARBA00022989"/>
    </source>
</evidence>
<dbReference type="Proteomes" id="UP000198825">
    <property type="component" value="Chromosome I"/>
</dbReference>
<keyword evidence="5 6" id="KW-0472">Membrane</keyword>
<dbReference type="STRING" id="546874.SAMN04488544_3532"/>
<dbReference type="AlphaFoldDB" id="A0A1H2N8F2"/>
<evidence type="ECO:0000256" key="6">
    <source>
        <dbReference type="SAM" id="Phobius"/>
    </source>
</evidence>
<accession>A0A1H2N8F2</accession>
<gene>
    <name evidence="8" type="ORF">SAMN04488544_3532</name>
</gene>
<comment type="similarity">
    <text evidence="2">Belongs to the GtrA family.</text>
</comment>